<dbReference type="EMBL" id="SRME01000001">
    <property type="protein sequence ID" value="TGG88894.1"/>
    <property type="molecule type" value="Genomic_DNA"/>
</dbReference>
<reference evidence="6 8" key="2">
    <citation type="submission" date="2019-04" db="EMBL/GenBank/DDBJ databases">
        <title>Draft genome sequence data and analysis of a Fermenting Bacterium, Geotoga petraea strain HO-Geo1, isolated from heavy-oil petroleum reservoir in Russia.</title>
        <authorList>
            <person name="Grouzdev D.S."/>
            <person name="Semenova E.M."/>
            <person name="Sokolova D.S."/>
            <person name="Tourova T.P."/>
            <person name="Poltaraus A.B."/>
            <person name="Nazina T.N."/>
        </authorList>
    </citation>
    <scope>NUCLEOTIDE SEQUENCE [LARGE SCALE GENOMIC DNA]</scope>
    <source>
        <strain evidence="6 8">HO-Geo1</strain>
    </source>
</reference>
<keyword evidence="3 5" id="KW-0067">ATP-binding</keyword>
<dbReference type="STRING" id="28234.SAMN04488588_0035"/>
<dbReference type="InterPro" id="IPR003593">
    <property type="entry name" value="AAA+_ATPase"/>
</dbReference>
<dbReference type="Gene3D" id="3.40.50.300">
    <property type="entry name" value="P-loop containing nucleotide triphosphate hydrolases"/>
    <property type="match status" value="1"/>
</dbReference>
<sequence>MSNILEVKNLIKRFGGLKATDNITFNVVEGERFGILGPNGAGKTTLFNQISGFIKPDEGSIIFNGENIIGLSPEKIANKGLVRTFQIVKPFKELTVYENLKVTTLTPKMKEEIKSEPERRKWIEYIADICELKEVLNTDSEMLPQGYLKKLEVAKALSVNPKVLLLDEPFAGLTVSEIDPISKVIIKANEERETTIVLIEHRLKEFMALVNRIIAIDYGEVIAEGTPNEIVNNAKVIESYLGKGGGDIVNS</sequence>
<dbReference type="InterPro" id="IPR027417">
    <property type="entry name" value="P-loop_NTPase"/>
</dbReference>
<accession>A0A1G6HP17</accession>
<dbReference type="RefSeq" id="WP_091401670.1">
    <property type="nucleotide sequence ID" value="NZ_FMYV01000001.1"/>
</dbReference>
<evidence type="ECO:0000313" key="8">
    <source>
        <dbReference type="Proteomes" id="UP000297288"/>
    </source>
</evidence>
<organism evidence="5 7">
    <name type="scientific">Geotoga petraea</name>
    <dbReference type="NCBI Taxonomy" id="28234"/>
    <lineage>
        <taxon>Bacteria</taxon>
        <taxon>Thermotogati</taxon>
        <taxon>Thermotogota</taxon>
        <taxon>Thermotogae</taxon>
        <taxon>Petrotogales</taxon>
        <taxon>Petrotogaceae</taxon>
        <taxon>Geotoga</taxon>
    </lineage>
</organism>
<dbReference type="GO" id="GO:0016887">
    <property type="term" value="F:ATP hydrolysis activity"/>
    <property type="evidence" value="ECO:0007669"/>
    <property type="project" value="InterPro"/>
</dbReference>
<keyword evidence="1" id="KW-0813">Transport</keyword>
<dbReference type="AlphaFoldDB" id="A0A1G6HP17"/>
<dbReference type="InterPro" id="IPR003439">
    <property type="entry name" value="ABC_transporter-like_ATP-bd"/>
</dbReference>
<dbReference type="OrthoDB" id="48612at2"/>
<dbReference type="GO" id="GO:0005886">
    <property type="term" value="C:plasma membrane"/>
    <property type="evidence" value="ECO:0007669"/>
    <property type="project" value="TreeGrafter"/>
</dbReference>
<dbReference type="GO" id="GO:0005524">
    <property type="term" value="F:ATP binding"/>
    <property type="evidence" value="ECO:0007669"/>
    <property type="project" value="UniProtKB-KW"/>
</dbReference>
<dbReference type="CDD" id="cd03219">
    <property type="entry name" value="ABC_Mj1267_LivG_branched"/>
    <property type="match status" value="1"/>
</dbReference>
<dbReference type="EMBL" id="FMYV01000001">
    <property type="protein sequence ID" value="SDB95893.1"/>
    <property type="molecule type" value="Genomic_DNA"/>
</dbReference>
<dbReference type="PANTHER" id="PTHR45772">
    <property type="entry name" value="CONSERVED COMPONENT OF ABC TRANSPORTER FOR NATURAL AMINO ACIDS-RELATED"/>
    <property type="match status" value="1"/>
</dbReference>
<protein>
    <submittedName>
        <fullName evidence="5 6">ABC transporter ATP-binding protein</fullName>
    </submittedName>
</protein>
<evidence type="ECO:0000256" key="2">
    <source>
        <dbReference type="ARBA" id="ARBA00022741"/>
    </source>
</evidence>
<evidence type="ECO:0000259" key="4">
    <source>
        <dbReference type="PROSITE" id="PS50893"/>
    </source>
</evidence>
<reference evidence="5 7" key="1">
    <citation type="submission" date="2016-10" db="EMBL/GenBank/DDBJ databases">
        <authorList>
            <person name="de Groot N.N."/>
        </authorList>
    </citation>
    <scope>NUCLEOTIDE SEQUENCE [LARGE SCALE GENOMIC DNA]</scope>
    <source>
        <strain evidence="5 7">WG14</strain>
    </source>
</reference>
<dbReference type="Proteomes" id="UP000297288">
    <property type="component" value="Unassembled WGS sequence"/>
</dbReference>
<dbReference type="SUPFAM" id="SSF52540">
    <property type="entry name" value="P-loop containing nucleoside triphosphate hydrolases"/>
    <property type="match status" value="1"/>
</dbReference>
<dbReference type="SMART" id="SM00382">
    <property type="entry name" value="AAA"/>
    <property type="match status" value="1"/>
</dbReference>
<dbReference type="Pfam" id="PF00005">
    <property type="entry name" value="ABC_tran"/>
    <property type="match status" value="1"/>
</dbReference>
<evidence type="ECO:0000313" key="5">
    <source>
        <dbReference type="EMBL" id="SDB95893.1"/>
    </source>
</evidence>
<keyword evidence="2" id="KW-0547">Nucleotide-binding</keyword>
<keyword evidence="7" id="KW-1185">Reference proteome</keyword>
<evidence type="ECO:0000313" key="6">
    <source>
        <dbReference type="EMBL" id="TGG88894.1"/>
    </source>
</evidence>
<name>A0A1G6HP17_9BACT</name>
<dbReference type="PROSITE" id="PS50893">
    <property type="entry name" value="ABC_TRANSPORTER_2"/>
    <property type="match status" value="1"/>
</dbReference>
<evidence type="ECO:0000313" key="7">
    <source>
        <dbReference type="Proteomes" id="UP000199322"/>
    </source>
</evidence>
<evidence type="ECO:0000256" key="1">
    <source>
        <dbReference type="ARBA" id="ARBA00022448"/>
    </source>
</evidence>
<dbReference type="InterPro" id="IPR032823">
    <property type="entry name" value="BCA_ABC_TP_C"/>
</dbReference>
<gene>
    <name evidence="6" type="ORF">E4650_01490</name>
    <name evidence="5" type="ORF">SAMN04488588_0035</name>
</gene>
<dbReference type="InterPro" id="IPR051120">
    <property type="entry name" value="ABC_AA/LPS_Transport"/>
</dbReference>
<dbReference type="Pfam" id="PF12399">
    <property type="entry name" value="BCA_ABC_TP_C"/>
    <property type="match status" value="1"/>
</dbReference>
<proteinExistence type="predicted"/>
<dbReference type="Proteomes" id="UP000199322">
    <property type="component" value="Unassembled WGS sequence"/>
</dbReference>
<evidence type="ECO:0000256" key="3">
    <source>
        <dbReference type="ARBA" id="ARBA00022840"/>
    </source>
</evidence>
<feature type="domain" description="ABC transporter" evidence="4">
    <location>
        <begin position="5"/>
        <end position="243"/>
    </location>
</feature>